<feature type="domain" description="HTH lysR-type" evidence="6">
    <location>
        <begin position="1"/>
        <end position="58"/>
    </location>
</feature>
<dbReference type="PRINTS" id="PR00039">
    <property type="entry name" value="HTHLYSR"/>
</dbReference>
<evidence type="ECO:0000256" key="4">
    <source>
        <dbReference type="ARBA" id="ARBA00023159"/>
    </source>
</evidence>
<evidence type="ECO:0000313" key="7">
    <source>
        <dbReference type="EMBL" id="RSZ64209.1"/>
    </source>
</evidence>
<gene>
    <name evidence="7" type="ORF">EAH68_04185</name>
</gene>
<keyword evidence="2" id="KW-0805">Transcription regulation</keyword>
<proteinExistence type="inferred from homology"/>
<dbReference type="InterPro" id="IPR000847">
    <property type="entry name" value="LysR_HTH_N"/>
</dbReference>
<dbReference type="PANTHER" id="PTHR30346">
    <property type="entry name" value="TRANSCRIPTIONAL DUAL REGULATOR HCAR-RELATED"/>
    <property type="match status" value="1"/>
</dbReference>
<dbReference type="PROSITE" id="PS50931">
    <property type="entry name" value="HTH_LYSR"/>
    <property type="match status" value="1"/>
</dbReference>
<dbReference type="AlphaFoldDB" id="A0A3S0B4Y8"/>
<protein>
    <submittedName>
        <fullName evidence="7">LysR family transcriptional regulator</fullName>
    </submittedName>
</protein>
<comment type="caution">
    <text evidence="7">The sequence shown here is derived from an EMBL/GenBank/DDBJ whole genome shotgun (WGS) entry which is preliminary data.</text>
</comment>
<reference evidence="7 8" key="1">
    <citation type="submission" date="2018-12" db="EMBL/GenBank/DDBJ databases">
        <title>YIM 101343 draft genome.</title>
        <authorList>
            <person name="Chen X."/>
        </authorList>
    </citation>
    <scope>NUCLEOTIDE SEQUENCE [LARGE SCALE GENOMIC DNA]</scope>
    <source>
        <strain evidence="7 8">YIM 101343</strain>
    </source>
</reference>
<keyword evidence="3" id="KW-0238">DNA-binding</keyword>
<dbReference type="RefSeq" id="WP_126120083.1">
    <property type="nucleotide sequence ID" value="NZ_RXHJ01000005.1"/>
</dbReference>
<dbReference type="PANTHER" id="PTHR30346:SF28">
    <property type="entry name" value="HTH-TYPE TRANSCRIPTIONAL REGULATOR CYNR"/>
    <property type="match status" value="1"/>
</dbReference>
<dbReference type="Gene3D" id="3.40.190.290">
    <property type="match status" value="1"/>
</dbReference>
<dbReference type="Pfam" id="PF03466">
    <property type="entry name" value="LysR_substrate"/>
    <property type="match status" value="1"/>
</dbReference>
<dbReference type="SUPFAM" id="SSF53850">
    <property type="entry name" value="Periplasmic binding protein-like II"/>
    <property type="match status" value="1"/>
</dbReference>
<dbReference type="OrthoDB" id="3176554at2"/>
<organism evidence="7 8">
    <name type="scientific">Corynebacterium hylobatis</name>
    <dbReference type="NCBI Taxonomy" id="1859290"/>
    <lineage>
        <taxon>Bacteria</taxon>
        <taxon>Bacillati</taxon>
        <taxon>Actinomycetota</taxon>
        <taxon>Actinomycetes</taxon>
        <taxon>Mycobacteriales</taxon>
        <taxon>Corynebacteriaceae</taxon>
        <taxon>Corynebacterium</taxon>
    </lineage>
</organism>
<dbReference type="EMBL" id="RXHJ01000005">
    <property type="protein sequence ID" value="RSZ64209.1"/>
    <property type="molecule type" value="Genomic_DNA"/>
</dbReference>
<evidence type="ECO:0000259" key="6">
    <source>
        <dbReference type="PROSITE" id="PS50931"/>
    </source>
</evidence>
<evidence type="ECO:0000256" key="3">
    <source>
        <dbReference type="ARBA" id="ARBA00023125"/>
    </source>
</evidence>
<dbReference type="GO" id="GO:0003700">
    <property type="term" value="F:DNA-binding transcription factor activity"/>
    <property type="evidence" value="ECO:0007669"/>
    <property type="project" value="InterPro"/>
</dbReference>
<dbReference type="GO" id="GO:0032993">
    <property type="term" value="C:protein-DNA complex"/>
    <property type="evidence" value="ECO:0007669"/>
    <property type="project" value="TreeGrafter"/>
</dbReference>
<dbReference type="Gene3D" id="1.10.10.10">
    <property type="entry name" value="Winged helix-like DNA-binding domain superfamily/Winged helix DNA-binding domain"/>
    <property type="match status" value="1"/>
</dbReference>
<dbReference type="InterPro" id="IPR036388">
    <property type="entry name" value="WH-like_DNA-bd_sf"/>
</dbReference>
<accession>A0A3S0B4Y8</accession>
<sequence length="296" mass="32917">MNLHQLKSFLAVARLGQIHRAAQELHISQPALSRQMAALETEIGAPLLERHARGVSLTRAGETLHKEADELLARMQSVVDEIRSGEHLITSVRIGIPPGLSSSWLRERLNGITAGIRVSLIEAPTDEQLTLLKRRELDVALARSRSEAFPTHLALEQRLGVVVRTDSALHHMLRNRPVATLYDLAGLRVLAHARGEIRVQEEILKNAMLSVDVDATWIFRKFGQYSALIADLVEADVAVTTEASALTNFSDWRWIPLEGYDASGNDLVVRTWATWNPQPTPEVKAVVSLFTHTHPQ</sequence>
<dbReference type="FunFam" id="1.10.10.10:FF:000001">
    <property type="entry name" value="LysR family transcriptional regulator"/>
    <property type="match status" value="1"/>
</dbReference>
<keyword evidence="4" id="KW-0010">Activator</keyword>
<dbReference type="GO" id="GO:0003677">
    <property type="term" value="F:DNA binding"/>
    <property type="evidence" value="ECO:0007669"/>
    <property type="project" value="UniProtKB-KW"/>
</dbReference>
<dbReference type="Pfam" id="PF00126">
    <property type="entry name" value="HTH_1"/>
    <property type="match status" value="1"/>
</dbReference>
<comment type="similarity">
    <text evidence="1">Belongs to the LysR transcriptional regulatory family.</text>
</comment>
<evidence type="ECO:0000313" key="8">
    <source>
        <dbReference type="Proteomes" id="UP000274907"/>
    </source>
</evidence>
<dbReference type="SUPFAM" id="SSF46785">
    <property type="entry name" value="Winged helix' DNA-binding domain"/>
    <property type="match status" value="1"/>
</dbReference>
<evidence type="ECO:0000256" key="2">
    <source>
        <dbReference type="ARBA" id="ARBA00023015"/>
    </source>
</evidence>
<evidence type="ECO:0000256" key="5">
    <source>
        <dbReference type="ARBA" id="ARBA00023163"/>
    </source>
</evidence>
<name>A0A3S0B4Y8_9CORY</name>
<dbReference type="InterPro" id="IPR005119">
    <property type="entry name" value="LysR_subst-bd"/>
</dbReference>
<keyword evidence="8" id="KW-1185">Reference proteome</keyword>
<evidence type="ECO:0000256" key="1">
    <source>
        <dbReference type="ARBA" id="ARBA00009437"/>
    </source>
</evidence>
<dbReference type="InterPro" id="IPR036390">
    <property type="entry name" value="WH_DNA-bd_sf"/>
</dbReference>
<dbReference type="Proteomes" id="UP000274907">
    <property type="component" value="Unassembled WGS sequence"/>
</dbReference>
<keyword evidence="5" id="KW-0804">Transcription</keyword>